<sequence length="190" mass="20128">MRRLVLGSFAAGLAMWVVGFIFWGPLLGWIPFTAASEANQATLQQALRTTLGPTGTGVYAVPSPDTQIGTVLHAQGPVAIVQFTNAGFPAFDTQALLWGLVLAIVCGFVMGLGLRIAGAHLGFGDRVKLVLLVAVAVAGYSDIGQPVFNHAPWRYWTFAFVADVAAWGVAGVIFARWFLPQPDVGPAQGY</sequence>
<feature type="transmembrane region" description="Helical" evidence="1">
    <location>
        <begin position="129"/>
        <end position="148"/>
    </location>
</feature>
<evidence type="ECO:0000313" key="2">
    <source>
        <dbReference type="EMBL" id="MFD0946786.1"/>
    </source>
</evidence>
<evidence type="ECO:0008006" key="4">
    <source>
        <dbReference type="Google" id="ProtNLM"/>
    </source>
</evidence>
<gene>
    <name evidence="2" type="ORF">ACFQ1E_10595</name>
</gene>
<dbReference type="RefSeq" id="WP_264944113.1">
    <property type="nucleotide sequence ID" value="NZ_JAPDRA010000004.1"/>
</dbReference>
<dbReference type="EMBL" id="JBHTJG010000004">
    <property type="protein sequence ID" value="MFD0946786.1"/>
    <property type="molecule type" value="Genomic_DNA"/>
</dbReference>
<feature type="transmembrane region" description="Helical" evidence="1">
    <location>
        <begin position="154"/>
        <end position="179"/>
    </location>
</feature>
<keyword evidence="1" id="KW-0812">Transmembrane</keyword>
<feature type="transmembrane region" description="Helical" evidence="1">
    <location>
        <begin position="95"/>
        <end position="117"/>
    </location>
</feature>
<proteinExistence type="predicted"/>
<keyword evidence="1" id="KW-1133">Transmembrane helix</keyword>
<name>A0ABW3H5M6_9SPHN</name>
<organism evidence="2 3">
    <name type="scientific">Sphingomonas canadensis</name>
    <dbReference type="NCBI Taxonomy" id="1219257"/>
    <lineage>
        <taxon>Bacteria</taxon>
        <taxon>Pseudomonadati</taxon>
        <taxon>Pseudomonadota</taxon>
        <taxon>Alphaproteobacteria</taxon>
        <taxon>Sphingomonadales</taxon>
        <taxon>Sphingomonadaceae</taxon>
        <taxon>Sphingomonas</taxon>
    </lineage>
</organism>
<comment type="caution">
    <text evidence="2">The sequence shown here is derived from an EMBL/GenBank/DDBJ whole genome shotgun (WGS) entry which is preliminary data.</text>
</comment>
<keyword evidence="3" id="KW-1185">Reference proteome</keyword>
<protein>
    <recommendedName>
        <fullName evidence="4">DUF1761 domain-containing protein</fullName>
    </recommendedName>
</protein>
<dbReference type="Proteomes" id="UP001596977">
    <property type="component" value="Unassembled WGS sequence"/>
</dbReference>
<evidence type="ECO:0000313" key="3">
    <source>
        <dbReference type="Proteomes" id="UP001596977"/>
    </source>
</evidence>
<accession>A0ABW3H5M6</accession>
<reference evidence="3" key="1">
    <citation type="journal article" date="2019" name="Int. J. Syst. Evol. Microbiol.">
        <title>The Global Catalogue of Microorganisms (GCM) 10K type strain sequencing project: providing services to taxonomists for standard genome sequencing and annotation.</title>
        <authorList>
            <consortium name="The Broad Institute Genomics Platform"/>
            <consortium name="The Broad Institute Genome Sequencing Center for Infectious Disease"/>
            <person name="Wu L."/>
            <person name="Ma J."/>
        </authorList>
    </citation>
    <scope>NUCLEOTIDE SEQUENCE [LARGE SCALE GENOMIC DNA]</scope>
    <source>
        <strain evidence="3">CCUG 62982</strain>
    </source>
</reference>
<keyword evidence="1" id="KW-0472">Membrane</keyword>
<evidence type="ECO:0000256" key="1">
    <source>
        <dbReference type="SAM" id="Phobius"/>
    </source>
</evidence>